<evidence type="ECO:0000256" key="2">
    <source>
        <dbReference type="ARBA" id="ARBA00022741"/>
    </source>
</evidence>
<evidence type="ECO:0000256" key="1">
    <source>
        <dbReference type="ARBA" id="ARBA00006611"/>
    </source>
</evidence>
<dbReference type="InterPro" id="IPR001482">
    <property type="entry name" value="T2SS/T4SS_dom"/>
</dbReference>
<accession>A0ABX1VCP1</accession>
<dbReference type="PANTHER" id="PTHR30258:SF2">
    <property type="entry name" value="COMG OPERON PROTEIN 1"/>
    <property type="match status" value="1"/>
</dbReference>
<dbReference type="CDD" id="cd01129">
    <property type="entry name" value="PulE-GspE-like"/>
    <property type="match status" value="1"/>
</dbReference>
<evidence type="ECO:0000313" key="5">
    <source>
        <dbReference type="EMBL" id="NNJ25721.1"/>
    </source>
</evidence>
<dbReference type="PROSITE" id="PS00662">
    <property type="entry name" value="T2SP_E"/>
    <property type="match status" value="1"/>
</dbReference>
<dbReference type="PANTHER" id="PTHR30258">
    <property type="entry name" value="TYPE II SECRETION SYSTEM PROTEIN GSPE-RELATED"/>
    <property type="match status" value="1"/>
</dbReference>
<reference evidence="5 6" key="1">
    <citation type="journal article" date="2020" name="Syst. Appl. Microbiol.">
        <title>Alienimonas chondri sp. nov., a novel planctomycete isolated from the biofilm of the red alga Chondrus crispus.</title>
        <authorList>
            <person name="Vitorino I."/>
            <person name="Albuquerque L."/>
            <person name="Wiegand S."/>
            <person name="Kallscheuer N."/>
            <person name="da Costa M.S."/>
            <person name="Lobo-da-Cunha A."/>
            <person name="Jogler C."/>
            <person name="Lage O.M."/>
        </authorList>
    </citation>
    <scope>NUCLEOTIDE SEQUENCE [LARGE SCALE GENOMIC DNA]</scope>
    <source>
        <strain evidence="5 6">LzC2</strain>
    </source>
</reference>
<dbReference type="SMART" id="SM00382">
    <property type="entry name" value="AAA"/>
    <property type="match status" value="1"/>
</dbReference>
<evidence type="ECO:0000256" key="3">
    <source>
        <dbReference type="ARBA" id="ARBA00022840"/>
    </source>
</evidence>
<dbReference type="Gene3D" id="3.30.300.160">
    <property type="entry name" value="Type II secretion system, protein E, N-terminal domain"/>
    <property type="match status" value="1"/>
</dbReference>
<dbReference type="Proteomes" id="UP000609651">
    <property type="component" value="Unassembled WGS sequence"/>
</dbReference>
<feature type="domain" description="Bacterial type II secretion system protein E" evidence="4">
    <location>
        <begin position="389"/>
        <end position="403"/>
    </location>
</feature>
<sequence length="571" mass="62384">MLNAAGQHCSEVHLTAPHVRRGLLTDDQLQTARAGRSGRRVDQTAVDLGMISEQEALAAIGDELGFPYVDLKDFEVEPGLLQRFPAAPIFRHTLLPLHERDGRVVVATSDPFDLEGLDELSSLSGLSLIPALSRRDDIAGLIKSHLGVGGDTVSALVARREEEGVELLEDLGEDLGEEAEEAQAASVIKLVNELLVEALDKGASDIHIEPAERGLTIRFRVDGVLRLQPMPPEIVHFQNAMITRLKIMSRLNIAEKRRPQDGRIQLRVKGREIDVRVSIIPMIHGEGIVMRLLDKSRMTFDLKNVGMPPNVIEPFRLACAQPNGIILVTGPTGSGKSSTLYSALNEIKSPEVKVITVEDPVEYQSEGISQIQVHSKVGLTFAAGLRSILRHDPDVVLIGEIRDGETAQAAIQASLTGHLVFSTLHTNDAPGSFTRLIDMGVESYLVASTVEAILAQRLVRKLCPDCKQEYDFNPRDMPPGTKGEAPATLFKAVGCRACSETGYRGRTGIFELLVSDDGLRQMVAEGASTDLIRRYGRDKGMTTLRDSGWQRVLQGETSVEEIVRVTKGDMD</sequence>
<gene>
    <name evidence="5" type="ORF">LzC2_17940</name>
</gene>
<protein>
    <recommendedName>
        <fullName evidence="4">Bacterial type II secretion system protein E domain-containing protein</fullName>
    </recommendedName>
</protein>
<keyword evidence="6" id="KW-1185">Reference proteome</keyword>
<keyword evidence="2" id="KW-0547">Nucleotide-binding</keyword>
<dbReference type="Gene3D" id="3.30.450.90">
    <property type="match status" value="1"/>
</dbReference>
<dbReference type="Pfam" id="PF00437">
    <property type="entry name" value="T2SSE"/>
    <property type="match status" value="1"/>
</dbReference>
<dbReference type="InterPro" id="IPR007831">
    <property type="entry name" value="T2SS_GspE_N"/>
</dbReference>
<evidence type="ECO:0000259" key="4">
    <source>
        <dbReference type="PROSITE" id="PS00662"/>
    </source>
</evidence>
<name>A0ABX1VCP1_9PLAN</name>
<dbReference type="InterPro" id="IPR027417">
    <property type="entry name" value="P-loop_NTPase"/>
</dbReference>
<comment type="caution">
    <text evidence="5">The sequence shown here is derived from an EMBL/GenBank/DDBJ whole genome shotgun (WGS) entry which is preliminary data.</text>
</comment>
<dbReference type="Gene3D" id="3.40.50.300">
    <property type="entry name" value="P-loop containing nucleotide triphosphate hydrolases"/>
    <property type="match status" value="1"/>
</dbReference>
<comment type="similarity">
    <text evidence="1">Belongs to the GSP E family.</text>
</comment>
<keyword evidence="3" id="KW-0067">ATP-binding</keyword>
<evidence type="ECO:0000313" key="6">
    <source>
        <dbReference type="Proteomes" id="UP000609651"/>
    </source>
</evidence>
<dbReference type="SUPFAM" id="SSF160246">
    <property type="entry name" value="EspE N-terminal domain-like"/>
    <property type="match status" value="1"/>
</dbReference>
<dbReference type="RefSeq" id="WP_349771130.1">
    <property type="nucleotide sequence ID" value="NZ_WTPX01000047.1"/>
</dbReference>
<dbReference type="InterPro" id="IPR037257">
    <property type="entry name" value="T2SS_E_N_sf"/>
</dbReference>
<dbReference type="InterPro" id="IPR003593">
    <property type="entry name" value="AAA+_ATPase"/>
</dbReference>
<dbReference type="Pfam" id="PF05157">
    <property type="entry name" value="MshEN"/>
    <property type="match status" value="1"/>
</dbReference>
<dbReference type="SUPFAM" id="SSF52540">
    <property type="entry name" value="P-loop containing nucleoside triphosphate hydrolases"/>
    <property type="match status" value="1"/>
</dbReference>
<proteinExistence type="inferred from homology"/>
<organism evidence="5 6">
    <name type="scientific">Alienimonas chondri</name>
    <dbReference type="NCBI Taxonomy" id="2681879"/>
    <lineage>
        <taxon>Bacteria</taxon>
        <taxon>Pseudomonadati</taxon>
        <taxon>Planctomycetota</taxon>
        <taxon>Planctomycetia</taxon>
        <taxon>Planctomycetales</taxon>
        <taxon>Planctomycetaceae</taxon>
        <taxon>Alienimonas</taxon>
    </lineage>
</organism>
<dbReference type="EMBL" id="WTPX01000047">
    <property type="protein sequence ID" value="NNJ25721.1"/>
    <property type="molecule type" value="Genomic_DNA"/>
</dbReference>